<accession>A0A3D9KMZ9</accession>
<comment type="caution">
    <text evidence="1">The sequence shown here is derived from an EMBL/GenBank/DDBJ whole genome shotgun (WGS) entry which is preliminary data.</text>
</comment>
<evidence type="ECO:0000313" key="1">
    <source>
        <dbReference type="EMBL" id="RED87860.1"/>
    </source>
</evidence>
<keyword evidence="2" id="KW-1185">Reference proteome</keyword>
<dbReference type="OrthoDB" id="383574at2"/>
<dbReference type="AlphaFoldDB" id="A0A3D9KMZ9"/>
<dbReference type="EMBL" id="QRDZ01000002">
    <property type="protein sequence ID" value="RED87860.1"/>
    <property type="molecule type" value="Genomic_DNA"/>
</dbReference>
<dbReference type="SUPFAM" id="SSF53850">
    <property type="entry name" value="Periplasmic binding protein-like II"/>
    <property type="match status" value="1"/>
</dbReference>
<dbReference type="Proteomes" id="UP000256977">
    <property type="component" value="Unassembled WGS sequence"/>
</dbReference>
<gene>
    <name evidence="1" type="ORF">DFP98_102342</name>
</gene>
<dbReference type="CDD" id="cd14489">
    <property type="entry name" value="CBM_SBP_bac_1_like"/>
    <property type="match status" value="1"/>
</dbReference>
<organism evidence="1 2">
    <name type="scientific">Cohnella phaseoli</name>
    <dbReference type="NCBI Taxonomy" id="456490"/>
    <lineage>
        <taxon>Bacteria</taxon>
        <taxon>Bacillati</taxon>
        <taxon>Bacillota</taxon>
        <taxon>Bacilli</taxon>
        <taxon>Bacillales</taxon>
        <taxon>Paenibacillaceae</taxon>
        <taxon>Cohnella</taxon>
    </lineage>
</organism>
<reference evidence="1 2" key="1">
    <citation type="submission" date="2018-07" db="EMBL/GenBank/DDBJ databases">
        <title>Genomic Encyclopedia of Type Strains, Phase III (KMG-III): the genomes of soil and plant-associated and newly described type strains.</title>
        <authorList>
            <person name="Whitman W."/>
        </authorList>
    </citation>
    <scope>NUCLEOTIDE SEQUENCE [LARGE SCALE GENOMIC DNA]</scope>
    <source>
        <strain evidence="1 2">CECT 7287</strain>
    </source>
</reference>
<dbReference type="PANTHER" id="PTHR43649:SF27">
    <property type="entry name" value="EXTRACELLULAR SOLUTE-BINDING PROTEIN FAMILY 1"/>
    <property type="match status" value="1"/>
</dbReference>
<sequence length="979" mass="109928">MRRAQRKWITYSALAAAAAVLLVVLISDGSRGRAAAEDRPFDVSGLGSYVSFKQGGYDEYLTKHADADRPSADIRISGGSFSRTEGMTAKVLDEFEGVSGQLAQTGDEGSMTWEVDVGQPGLYQIGLKYYTVKGKDSDIERELTIDGEAPFREAKSLIFNRVWKDESSKLERDGRGNDLTPKQAEAPMWREAWLKDATGYYEEPYLFYFSAGKHELTLSSIKEPLVIAELKLTNPDIAPSYDELANRYKEQGYRNAEGVLITVQGEAAVYKSDSMLAPYNDRSSPAVEPYHASKLRINAAGGWAWRMPGQWIEWEFETPEDGLYQIAFKNRQNYLTGMSSLRTLYIDDEIPFREAKRIGFAFDSAWQTKVLGRGEDDPYLFYLKKGRHSVRLEVTLGEIAPVVRTAENSILELNSIYRKIISYTGVVPDAFRDYALEKRIPEMAGVFREHSDRLQTIAAIIEGPDGGSNDRSALLNTLAYQLKDMAERPDTVPSRLDSFKNNVGALGAWLLMMTEQPLAVDYLLVSTPGAKLPDPDATRWEKVRAETASFAASFYENYDDFGGEEGTGRSVSVWITSARDQAQIVKRLIDDSFTRQTGISVNLKLVSADILLPSTVSGEGPDVALQVGNEVPVNFATRNALQDLSVFPDFDEVRTRFEDSAMVPFAYTDGYYGLPEQLNFPVMFYRKDIIEDELKLKVPQTWEDVYALVPELQKRNLQFGLPQKGLNAQGNDLVTTDIITLPPSPTFAMLLYQHDGQFYKNGDTASGLDEEVAIGQFKKWTDLYVNYKLPIQVDFANRFRTGEMPIGIIDYTMYNKLVVFAPEIKGLWDFVPVPGTATADGTIRRDVGGGGSAAVMFQHTDDKDAAWQFLKWWTSEETQLAFGREMEVRLGASARYPTANVAALTKLPWPTADLAKLMEQMRWVRGVPEVPGGYLTGRHIDNAFRRVVVQGEDPRETMAYYVRYMNEEIAARRKEFNLP</sequence>
<dbReference type="Pfam" id="PF01547">
    <property type="entry name" value="SBP_bac_1"/>
    <property type="match status" value="1"/>
</dbReference>
<dbReference type="PANTHER" id="PTHR43649">
    <property type="entry name" value="ARABINOSE-BINDING PROTEIN-RELATED"/>
    <property type="match status" value="1"/>
</dbReference>
<dbReference type="Gene3D" id="3.40.190.10">
    <property type="entry name" value="Periplasmic binding protein-like II"/>
    <property type="match status" value="1"/>
</dbReference>
<dbReference type="InterPro" id="IPR006059">
    <property type="entry name" value="SBP"/>
</dbReference>
<dbReference type="RefSeq" id="WP_116059240.1">
    <property type="nucleotide sequence ID" value="NZ_QRDZ01000002.1"/>
</dbReference>
<evidence type="ECO:0000313" key="2">
    <source>
        <dbReference type="Proteomes" id="UP000256977"/>
    </source>
</evidence>
<dbReference type="Gene3D" id="2.60.120.260">
    <property type="entry name" value="Galactose-binding domain-like"/>
    <property type="match status" value="2"/>
</dbReference>
<dbReference type="InterPro" id="IPR050490">
    <property type="entry name" value="Bact_solute-bd_prot1"/>
</dbReference>
<protein>
    <submittedName>
        <fullName evidence="1">ABC-type glycerol-3-phosphate transport system substrate-binding protein</fullName>
    </submittedName>
</protein>
<name>A0A3D9KMZ9_9BACL</name>
<proteinExistence type="predicted"/>